<dbReference type="AlphaFoldDB" id="A0A150LKL4"/>
<dbReference type="Proteomes" id="UP000075683">
    <property type="component" value="Unassembled WGS sequence"/>
</dbReference>
<organism evidence="1 2">
    <name type="scientific">Caldibacillus debilis</name>
    <dbReference type="NCBI Taxonomy" id="301148"/>
    <lineage>
        <taxon>Bacteria</taxon>
        <taxon>Bacillati</taxon>
        <taxon>Bacillota</taxon>
        <taxon>Bacilli</taxon>
        <taxon>Bacillales</taxon>
        <taxon>Bacillaceae</taxon>
        <taxon>Caldibacillus</taxon>
    </lineage>
</organism>
<comment type="caution">
    <text evidence="1">The sequence shown here is derived from an EMBL/GenBank/DDBJ whole genome shotgun (WGS) entry which is preliminary data.</text>
</comment>
<protein>
    <submittedName>
        <fullName evidence="1">Uncharacterized protein</fullName>
    </submittedName>
</protein>
<evidence type="ECO:0000313" key="1">
    <source>
        <dbReference type="EMBL" id="KYD12770.1"/>
    </source>
</evidence>
<proteinExistence type="predicted"/>
<sequence>MLYAKTKEKKGEILNELGEFPDIVIVPFDDDIMHEGTQAPSFFR</sequence>
<evidence type="ECO:0000313" key="2">
    <source>
        <dbReference type="Proteomes" id="UP000075683"/>
    </source>
</evidence>
<name>A0A150LKL4_9BACI</name>
<accession>A0A150LKL4</accession>
<reference evidence="1 2" key="1">
    <citation type="submission" date="2016-01" db="EMBL/GenBank/DDBJ databases">
        <title>Draft Genome Sequences of Seven Thermophilic Sporeformers Isolated from Foods.</title>
        <authorList>
            <person name="Berendsen E.M."/>
            <person name="Wells-Bennik M.H."/>
            <person name="Krawcyk A.O."/>
            <person name="De Jong A."/>
            <person name="Holsappel S."/>
            <person name="Eijlander R.T."/>
            <person name="Kuipers O.P."/>
        </authorList>
    </citation>
    <scope>NUCLEOTIDE SEQUENCE [LARGE SCALE GENOMIC DNA]</scope>
    <source>
        <strain evidence="1 2">B4135</strain>
    </source>
</reference>
<dbReference type="EMBL" id="LQYT01000090">
    <property type="protein sequence ID" value="KYD12770.1"/>
    <property type="molecule type" value="Genomic_DNA"/>
</dbReference>
<gene>
    <name evidence="1" type="ORF">B4135_0369</name>
</gene>